<dbReference type="Gene3D" id="1.25.40.10">
    <property type="entry name" value="Tetratricopeptide repeat domain"/>
    <property type="match status" value="1"/>
</dbReference>
<gene>
    <name evidence="8" type="ORF">H9S92_01660</name>
</gene>
<dbReference type="PRINTS" id="PR01021">
    <property type="entry name" value="OMPADOMAIN"/>
</dbReference>
<evidence type="ECO:0000313" key="8">
    <source>
        <dbReference type="EMBL" id="MBC6992857.1"/>
    </source>
</evidence>
<dbReference type="SUPFAM" id="SSF48452">
    <property type="entry name" value="TPR-like"/>
    <property type="match status" value="1"/>
</dbReference>
<evidence type="ECO:0000313" key="9">
    <source>
        <dbReference type="Proteomes" id="UP000650081"/>
    </source>
</evidence>
<sequence length="672" mass="74196">MLSYRSIVLLLLCLQVATASAQWVSKSAEAKGAFDDGVNFLLAGKAQKAAKSFRAATKLDTSFTAAYRFLGTAEELQRNYPAAAEAYQTVIARDSTFSRLLYYQLGKVYYKMSRPALALHYLQMFQRLQAQDRGVFGRNGEEEAQQEAAILKKLDREIQAAQITQDSSQFINVTEIHNLGTAINTNRDDYFPFFSNDLSSVLFTRMGQGNDEDLIRGSRRNLDGTFTTARFGSFNTLEPEGMCTLVRDGERIYFTLCHGNTSRGGCDLYAGWLIDGKIERVEPLPDYVNAESWDSQPAISCDGQQLFFASIRPGGFGGSDIYRCIKRPDGTWSEPQNLGSGVNTPEDEEGPFLSNDGGTLYFASMGHSSLGDQDIFVSYWDKTTNRFTQAMNLGPPVNGPHRELGFHLTSDGKTGYFASDRPGGLGGLDIYSFKLSDKLSGRPITYVAGYVTDSLTGEPITDQAISLANGQTYYTNFGGRFFICAPSEAALPLQVVHPDYLPYQRVFGIPAWDNFSTYRIDLLLAKAASPPPPPPPVAVPPPPTEPEPIPEDTIQRKTRLVTRSLPVNFNFDDASLTPRQIESISLFVEQLKGKTLLNIVITGYTDDIGDAGYNIKLSQNRAKAVGIHLQTAGLKANEIKIVGLGELPGSSMRALNRRVEIEVRYREIVEIE</sequence>
<protein>
    <submittedName>
        <fullName evidence="8">PD40 domain-containing protein</fullName>
    </submittedName>
</protein>
<feature type="compositionally biased region" description="Pro residues" evidence="5">
    <location>
        <begin position="529"/>
        <end position="547"/>
    </location>
</feature>
<evidence type="ECO:0000256" key="3">
    <source>
        <dbReference type="ARBA" id="ARBA00023237"/>
    </source>
</evidence>
<dbReference type="PANTHER" id="PTHR30329">
    <property type="entry name" value="STATOR ELEMENT OF FLAGELLAR MOTOR COMPLEX"/>
    <property type="match status" value="1"/>
</dbReference>
<evidence type="ECO:0000256" key="4">
    <source>
        <dbReference type="PROSITE-ProRule" id="PRU00473"/>
    </source>
</evidence>
<evidence type="ECO:0000256" key="5">
    <source>
        <dbReference type="SAM" id="MobiDB-lite"/>
    </source>
</evidence>
<dbReference type="Gene3D" id="2.120.10.30">
    <property type="entry name" value="TolB, C-terminal domain"/>
    <property type="match status" value="1"/>
</dbReference>
<dbReference type="Proteomes" id="UP000650081">
    <property type="component" value="Unassembled WGS sequence"/>
</dbReference>
<reference evidence="8" key="1">
    <citation type="submission" date="2020-08" db="EMBL/GenBank/DDBJ databases">
        <title>Lewinella bacteria from marine environments.</title>
        <authorList>
            <person name="Zhong Y."/>
        </authorList>
    </citation>
    <scope>NUCLEOTIDE SEQUENCE</scope>
    <source>
        <strain evidence="8">KCTC 42187</strain>
    </source>
</reference>
<dbReference type="InterPro" id="IPR008969">
    <property type="entry name" value="CarboxyPept-like_regulatory"/>
</dbReference>
<dbReference type="RefSeq" id="WP_187464989.1">
    <property type="nucleotide sequence ID" value="NZ_JACSIT010000040.1"/>
</dbReference>
<dbReference type="SUPFAM" id="SSF49464">
    <property type="entry name" value="Carboxypeptidase regulatory domain-like"/>
    <property type="match status" value="1"/>
</dbReference>
<evidence type="ECO:0000259" key="7">
    <source>
        <dbReference type="PROSITE" id="PS51123"/>
    </source>
</evidence>
<evidence type="ECO:0000256" key="2">
    <source>
        <dbReference type="ARBA" id="ARBA00023136"/>
    </source>
</evidence>
<dbReference type="SMART" id="SM00028">
    <property type="entry name" value="TPR"/>
    <property type="match status" value="3"/>
</dbReference>
<dbReference type="InterPro" id="IPR006664">
    <property type="entry name" value="OMP_bac"/>
</dbReference>
<dbReference type="EMBL" id="JACSIT010000040">
    <property type="protein sequence ID" value="MBC6992857.1"/>
    <property type="molecule type" value="Genomic_DNA"/>
</dbReference>
<keyword evidence="2 4" id="KW-0472">Membrane</keyword>
<keyword evidence="3" id="KW-0998">Cell outer membrane</keyword>
<dbReference type="InterPro" id="IPR019734">
    <property type="entry name" value="TPR_rpt"/>
</dbReference>
<dbReference type="InterPro" id="IPR006665">
    <property type="entry name" value="OmpA-like"/>
</dbReference>
<dbReference type="InterPro" id="IPR011042">
    <property type="entry name" value="6-blade_b-propeller_TolB-like"/>
</dbReference>
<keyword evidence="9" id="KW-1185">Reference proteome</keyword>
<keyword evidence="6" id="KW-0732">Signal</keyword>
<dbReference type="SUPFAM" id="SSF82171">
    <property type="entry name" value="DPP6 N-terminal domain-like"/>
    <property type="match status" value="1"/>
</dbReference>
<dbReference type="Pfam" id="PF00691">
    <property type="entry name" value="OmpA"/>
    <property type="match status" value="1"/>
</dbReference>
<feature type="signal peptide" evidence="6">
    <location>
        <begin position="1"/>
        <end position="21"/>
    </location>
</feature>
<comment type="subcellular location">
    <subcellularLocation>
        <location evidence="1">Cell outer membrane</location>
    </subcellularLocation>
</comment>
<evidence type="ECO:0000256" key="1">
    <source>
        <dbReference type="ARBA" id="ARBA00004442"/>
    </source>
</evidence>
<feature type="domain" description="OmpA-like" evidence="7">
    <location>
        <begin position="556"/>
        <end position="667"/>
    </location>
</feature>
<dbReference type="PANTHER" id="PTHR30329:SF21">
    <property type="entry name" value="LIPOPROTEIN YIAD-RELATED"/>
    <property type="match status" value="1"/>
</dbReference>
<comment type="caution">
    <text evidence="8">The sequence shown here is derived from an EMBL/GenBank/DDBJ whole genome shotgun (WGS) entry which is preliminary data.</text>
</comment>
<dbReference type="InterPro" id="IPR050330">
    <property type="entry name" value="Bact_OuterMem_StrucFunc"/>
</dbReference>
<dbReference type="CDD" id="cd07185">
    <property type="entry name" value="OmpA_C-like"/>
    <property type="match status" value="1"/>
</dbReference>
<dbReference type="AlphaFoldDB" id="A0A923PLS8"/>
<proteinExistence type="predicted"/>
<dbReference type="PROSITE" id="PS51123">
    <property type="entry name" value="OMPA_2"/>
    <property type="match status" value="1"/>
</dbReference>
<dbReference type="InterPro" id="IPR011659">
    <property type="entry name" value="WD40"/>
</dbReference>
<dbReference type="InterPro" id="IPR036737">
    <property type="entry name" value="OmpA-like_sf"/>
</dbReference>
<dbReference type="Gene3D" id="3.30.1330.60">
    <property type="entry name" value="OmpA-like domain"/>
    <property type="match status" value="1"/>
</dbReference>
<evidence type="ECO:0000256" key="6">
    <source>
        <dbReference type="SAM" id="SignalP"/>
    </source>
</evidence>
<dbReference type="SUPFAM" id="SSF103088">
    <property type="entry name" value="OmpA-like"/>
    <property type="match status" value="1"/>
</dbReference>
<name>A0A923PLS8_9BACT</name>
<accession>A0A923PLS8</accession>
<dbReference type="InterPro" id="IPR011990">
    <property type="entry name" value="TPR-like_helical_dom_sf"/>
</dbReference>
<organism evidence="8 9">
    <name type="scientific">Neolewinella lacunae</name>
    <dbReference type="NCBI Taxonomy" id="1517758"/>
    <lineage>
        <taxon>Bacteria</taxon>
        <taxon>Pseudomonadati</taxon>
        <taxon>Bacteroidota</taxon>
        <taxon>Saprospiria</taxon>
        <taxon>Saprospirales</taxon>
        <taxon>Lewinellaceae</taxon>
        <taxon>Neolewinella</taxon>
    </lineage>
</organism>
<dbReference type="GO" id="GO:0009279">
    <property type="term" value="C:cell outer membrane"/>
    <property type="evidence" value="ECO:0007669"/>
    <property type="project" value="UniProtKB-SubCell"/>
</dbReference>
<feature type="region of interest" description="Disordered" evidence="5">
    <location>
        <begin position="529"/>
        <end position="551"/>
    </location>
</feature>
<feature type="chain" id="PRO_5037622225" evidence="6">
    <location>
        <begin position="22"/>
        <end position="672"/>
    </location>
</feature>
<dbReference type="Pfam" id="PF07676">
    <property type="entry name" value="PD40"/>
    <property type="match status" value="4"/>
</dbReference>